<comment type="caution">
    <text evidence="1">The sequence shown here is derived from an EMBL/GenBank/DDBJ whole genome shotgun (WGS) entry which is preliminary data.</text>
</comment>
<proteinExistence type="predicted"/>
<evidence type="ECO:0000313" key="2">
    <source>
        <dbReference type="Proteomes" id="UP000789901"/>
    </source>
</evidence>
<sequence>TLVAKYEADASSSRQELVFSARIASIINTWYGEEPKKLLQELEQYRRKQPLFEDSQVSQFDNIMEFWSFVATKVKELGKSEKVFQISCIRASLLYEERITQIKKEMFLGQNAALPIYNDNQESILLNDEEDEITDLLDEDSFQNEDD</sequence>
<feature type="non-terminal residue" evidence="1">
    <location>
        <position position="1"/>
    </location>
</feature>
<gene>
    <name evidence="1" type="ORF">GMARGA_LOCUS41077</name>
</gene>
<protein>
    <submittedName>
        <fullName evidence="1">43299_t:CDS:1</fullName>
    </submittedName>
</protein>
<reference evidence="1 2" key="1">
    <citation type="submission" date="2021-06" db="EMBL/GenBank/DDBJ databases">
        <authorList>
            <person name="Kallberg Y."/>
            <person name="Tangrot J."/>
            <person name="Rosling A."/>
        </authorList>
    </citation>
    <scope>NUCLEOTIDE SEQUENCE [LARGE SCALE GENOMIC DNA]</scope>
    <source>
        <strain evidence="1 2">120-4 pot B 10/14</strain>
    </source>
</reference>
<accession>A0ABN7XAI5</accession>
<keyword evidence="2" id="KW-1185">Reference proteome</keyword>
<evidence type="ECO:0000313" key="1">
    <source>
        <dbReference type="EMBL" id="CAG8852125.1"/>
    </source>
</evidence>
<organism evidence="1 2">
    <name type="scientific">Gigaspora margarita</name>
    <dbReference type="NCBI Taxonomy" id="4874"/>
    <lineage>
        <taxon>Eukaryota</taxon>
        <taxon>Fungi</taxon>
        <taxon>Fungi incertae sedis</taxon>
        <taxon>Mucoromycota</taxon>
        <taxon>Glomeromycotina</taxon>
        <taxon>Glomeromycetes</taxon>
        <taxon>Diversisporales</taxon>
        <taxon>Gigasporaceae</taxon>
        <taxon>Gigaspora</taxon>
    </lineage>
</organism>
<name>A0ABN7XAI5_GIGMA</name>
<dbReference type="EMBL" id="CAJVQB010109886">
    <property type="protein sequence ID" value="CAG8852125.1"/>
    <property type="molecule type" value="Genomic_DNA"/>
</dbReference>
<dbReference type="Proteomes" id="UP000789901">
    <property type="component" value="Unassembled WGS sequence"/>
</dbReference>